<protein>
    <submittedName>
        <fullName evidence="1">Uncharacterized protein</fullName>
    </submittedName>
</protein>
<proteinExistence type="predicted"/>
<evidence type="ECO:0000313" key="2">
    <source>
        <dbReference type="Proteomes" id="UP001454036"/>
    </source>
</evidence>
<dbReference type="Proteomes" id="UP001454036">
    <property type="component" value="Unassembled WGS sequence"/>
</dbReference>
<comment type="caution">
    <text evidence="1">The sequence shown here is derived from an EMBL/GenBank/DDBJ whole genome shotgun (WGS) entry which is preliminary data.</text>
</comment>
<gene>
    <name evidence="1" type="ORF">LIER_34679</name>
</gene>
<reference evidence="1 2" key="1">
    <citation type="submission" date="2024-01" db="EMBL/GenBank/DDBJ databases">
        <title>The complete chloroplast genome sequence of Lithospermum erythrorhizon: insights into the phylogenetic relationship among Boraginaceae species and the maternal lineages of purple gromwells.</title>
        <authorList>
            <person name="Okada T."/>
            <person name="Watanabe K."/>
        </authorList>
    </citation>
    <scope>NUCLEOTIDE SEQUENCE [LARGE SCALE GENOMIC DNA]</scope>
</reference>
<dbReference type="AlphaFoldDB" id="A0AAV3S4E1"/>
<keyword evidence="2" id="KW-1185">Reference proteome</keyword>
<name>A0AAV3S4E1_LITER</name>
<dbReference type="EMBL" id="BAABME010014668">
    <property type="protein sequence ID" value="GAA0187391.1"/>
    <property type="molecule type" value="Genomic_DNA"/>
</dbReference>
<evidence type="ECO:0000313" key="1">
    <source>
        <dbReference type="EMBL" id="GAA0187391.1"/>
    </source>
</evidence>
<accession>A0AAV3S4E1</accession>
<organism evidence="1 2">
    <name type="scientific">Lithospermum erythrorhizon</name>
    <name type="common">Purple gromwell</name>
    <name type="synonym">Lithospermum officinale var. erythrorhizon</name>
    <dbReference type="NCBI Taxonomy" id="34254"/>
    <lineage>
        <taxon>Eukaryota</taxon>
        <taxon>Viridiplantae</taxon>
        <taxon>Streptophyta</taxon>
        <taxon>Embryophyta</taxon>
        <taxon>Tracheophyta</taxon>
        <taxon>Spermatophyta</taxon>
        <taxon>Magnoliopsida</taxon>
        <taxon>eudicotyledons</taxon>
        <taxon>Gunneridae</taxon>
        <taxon>Pentapetalae</taxon>
        <taxon>asterids</taxon>
        <taxon>lamiids</taxon>
        <taxon>Boraginales</taxon>
        <taxon>Boraginaceae</taxon>
        <taxon>Boraginoideae</taxon>
        <taxon>Lithospermeae</taxon>
        <taxon>Lithospermum</taxon>
    </lineage>
</organism>
<sequence length="136" mass="16257">MWFTHNDFTNLVEEYWATSNGAFSENVQSFAHKETVWNKEVYGNVHLKLRRICARIKGVRTKMVESPSTSLSLLESKLLSEYDELLTAEKLLWFVKSRTQWLQFEDASTRYFHTCIIILRQKKHQHHTRCVWRLAH</sequence>